<evidence type="ECO:0000313" key="1">
    <source>
        <dbReference type="EnsemblPlants" id="AET2Gv20465800.9"/>
    </source>
</evidence>
<organism evidence="1 2">
    <name type="scientific">Aegilops tauschii subsp. strangulata</name>
    <name type="common">Goatgrass</name>
    <dbReference type="NCBI Taxonomy" id="200361"/>
    <lineage>
        <taxon>Eukaryota</taxon>
        <taxon>Viridiplantae</taxon>
        <taxon>Streptophyta</taxon>
        <taxon>Embryophyta</taxon>
        <taxon>Tracheophyta</taxon>
        <taxon>Spermatophyta</taxon>
        <taxon>Magnoliopsida</taxon>
        <taxon>Liliopsida</taxon>
        <taxon>Poales</taxon>
        <taxon>Poaceae</taxon>
        <taxon>BOP clade</taxon>
        <taxon>Pooideae</taxon>
        <taxon>Triticodae</taxon>
        <taxon>Triticeae</taxon>
        <taxon>Triticinae</taxon>
        <taxon>Aegilops</taxon>
    </lineage>
</organism>
<dbReference type="AlphaFoldDB" id="A0A453BDC4"/>
<proteinExistence type="predicted"/>
<dbReference type="EnsemblPlants" id="AET2Gv20465800.9">
    <property type="protein sequence ID" value="AET2Gv20465800.9"/>
    <property type="gene ID" value="AET2Gv20465800"/>
</dbReference>
<reference evidence="2" key="1">
    <citation type="journal article" date="2014" name="Science">
        <title>Ancient hybridizations among the ancestral genomes of bread wheat.</title>
        <authorList>
            <consortium name="International Wheat Genome Sequencing Consortium,"/>
            <person name="Marcussen T."/>
            <person name="Sandve S.R."/>
            <person name="Heier L."/>
            <person name="Spannagl M."/>
            <person name="Pfeifer M."/>
            <person name="Jakobsen K.S."/>
            <person name="Wulff B.B."/>
            <person name="Steuernagel B."/>
            <person name="Mayer K.F."/>
            <person name="Olsen O.A."/>
        </authorList>
    </citation>
    <scope>NUCLEOTIDE SEQUENCE [LARGE SCALE GENOMIC DNA]</scope>
    <source>
        <strain evidence="2">cv. AL8/78</strain>
    </source>
</reference>
<reference evidence="2" key="2">
    <citation type="journal article" date="2017" name="Nat. Plants">
        <title>The Aegilops tauschii genome reveals multiple impacts of transposons.</title>
        <authorList>
            <person name="Zhao G."/>
            <person name="Zou C."/>
            <person name="Li K."/>
            <person name="Wang K."/>
            <person name="Li T."/>
            <person name="Gao L."/>
            <person name="Zhang X."/>
            <person name="Wang H."/>
            <person name="Yang Z."/>
            <person name="Liu X."/>
            <person name="Jiang W."/>
            <person name="Mao L."/>
            <person name="Kong X."/>
            <person name="Jiao Y."/>
            <person name="Jia J."/>
        </authorList>
    </citation>
    <scope>NUCLEOTIDE SEQUENCE [LARGE SCALE GENOMIC DNA]</scope>
    <source>
        <strain evidence="2">cv. AL8/78</strain>
    </source>
</reference>
<protein>
    <submittedName>
        <fullName evidence="1">Uncharacterized protein</fullName>
    </submittedName>
</protein>
<name>A0A453BDC4_AEGTS</name>
<sequence>MCPRAAFILSNYLRAFFLIIIPSQPSSHPGLGKNMLTTALTSRFSPELLFSSSCKQHQTFS</sequence>
<keyword evidence="2" id="KW-1185">Reference proteome</keyword>
<evidence type="ECO:0000313" key="2">
    <source>
        <dbReference type="Proteomes" id="UP000015105"/>
    </source>
</evidence>
<accession>A0A453BDC4</accession>
<dbReference type="Proteomes" id="UP000015105">
    <property type="component" value="Chromosome 2D"/>
</dbReference>
<reference evidence="1" key="3">
    <citation type="journal article" date="2017" name="Nature">
        <title>Genome sequence of the progenitor of the wheat D genome Aegilops tauschii.</title>
        <authorList>
            <person name="Luo M.C."/>
            <person name="Gu Y.Q."/>
            <person name="Puiu D."/>
            <person name="Wang H."/>
            <person name="Twardziok S.O."/>
            <person name="Deal K.R."/>
            <person name="Huo N."/>
            <person name="Zhu T."/>
            <person name="Wang L."/>
            <person name="Wang Y."/>
            <person name="McGuire P.E."/>
            <person name="Liu S."/>
            <person name="Long H."/>
            <person name="Ramasamy R.K."/>
            <person name="Rodriguez J.C."/>
            <person name="Van S.L."/>
            <person name="Yuan L."/>
            <person name="Wang Z."/>
            <person name="Xia Z."/>
            <person name="Xiao L."/>
            <person name="Anderson O.D."/>
            <person name="Ouyang S."/>
            <person name="Liang Y."/>
            <person name="Zimin A.V."/>
            <person name="Pertea G."/>
            <person name="Qi P."/>
            <person name="Bennetzen J.L."/>
            <person name="Dai X."/>
            <person name="Dawson M.W."/>
            <person name="Muller H.G."/>
            <person name="Kugler K."/>
            <person name="Rivarola-Duarte L."/>
            <person name="Spannagl M."/>
            <person name="Mayer K.F.X."/>
            <person name="Lu F.H."/>
            <person name="Bevan M.W."/>
            <person name="Leroy P."/>
            <person name="Li P."/>
            <person name="You F.M."/>
            <person name="Sun Q."/>
            <person name="Liu Z."/>
            <person name="Lyons E."/>
            <person name="Wicker T."/>
            <person name="Salzberg S.L."/>
            <person name="Devos K.M."/>
            <person name="Dvorak J."/>
        </authorList>
    </citation>
    <scope>NUCLEOTIDE SEQUENCE [LARGE SCALE GENOMIC DNA]</scope>
    <source>
        <strain evidence="1">cv. AL8/78</strain>
    </source>
</reference>
<dbReference type="Gramene" id="AET2Gv20465800.9">
    <property type="protein sequence ID" value="AET2Gv20465800.9"/>
    <property type="gene ID" value="AET2Gv20465800"/>
</dbReference>
<reference evidence="1" key="4">
    <citation type="submission" date="2019-03" db="UniProtKB">
        <authorList>
            <consortium name="EnsemblPlants"/>
        </authorList>
    </citation>
    <scope>IDENTIFICATION</scope>
</reference>
<reference evidence="1" key="5">
    <citation type="journal article" date="2021" name="G3 (Bethesda)">
        <title>Aegilops tauschii genome assembly Aet v5.0 features greater sequence contiguity and improved annotation.</title>
        <authorList>
            <person name="Wang L."/>
            <person name="Zhu T."/>
            <person name="Rodriguez J.C."/>
            <person name="Deal K.R."/>
            <person name="Dubcovsky J."/>
            <person name="McGuire P.E."/>
            <person name="Lux T."/>
            <person name="Spannagl M."/>
            <person name="Mayer K.F.X."/>
            <person name="Baldrich P."/>
            <person name="Meyers B.C."/>
            <person name="Huo N."/>
            <person name="Gu Y.Q."/>
            <person name="Zhou H."/>
            <person name="Devos K.M."/>
            <person name="Bennetzen J.L."/>
            <person name="Unver T."/>
            <person name="Budak H."/>
            <person name="Gulick P.J."/>
            <person name="Galiba G."/>
            <person name="Kalapos B."/>
            <person name="Nelson D.R."/>
            <person name="Li P."/>
            <person name="You F.M."/>
            <person name="Luo M.C."/>
            <person name="Dvorak J."/>
        </authorList>
    </citation>
    <scope>NUCLEOTIDE SEQUENCE [LARGE SCALE GENOMIC DNA]</scope>
    <source>
        <strain evidence="1">cv. AL8/78</strain>
    </source>
</reference>